<keyword evidence="3" id="KW-1185">Reference proteome</keyword>
<proteinExistence type="predicted"/>
<dbReference type="EMBL" id="CP071090">
    <property type="protein sequence ID" value="QSQ18893.1"/>
    <property type="molecule type" value="Genomic_DNA"/>
</dbReference>
<accession>A0ABX7NRV2</accession>
<feature type="region of interest" description="Disordered" evidence="1">
    <location>
        <begin position="18"/>
        <end position="56"/>
    </location>
</feature>
<name>A0ABX7NRV2_9BACT</name>
<dbReference type="RefSeq" id="WP_206720481.1">
    <property type="nucleotide sequence ID" value="NZ_CP071090.1"/>
</dbReference>
<evidence type="ECO:0000313" key="2">
    <source>
        <dbReference type="EMBL" id="QSQ18893.1"/>
    </source>
</evidence>
<gene>
    <name evidence="2" type="ORF">JY651_26420</name>
</gene>
<protein>
    <submittedName>
        <fullName evidence="2">Uncharacterized protein</fullName>
    </submittedName>
</protein>
<evidence type="ECO:0000256" key="1">
    <source>
        <dbReference type="SAM" id="MobiDB-lite"/>
    </source>
</evidence>
<evidence type="ECO:0000313" key="3">
    <source>
        <dbReference type="Proteomes" id="UP000662747"/>
    </source>
</evidence>
<reference evidence="2 3" key="1">
    <citation type="submission" date="2021-02" db="EMBL/GenBank/DDBJ databases">
        <title>De Novo genome assembly of isolated myxobacteria.</title>
        <authorList>
            <person name="Stevens D.C."/>
        </authorList>
    </citation>
    <scope>NUCLEOTIDE SEQUENCE [LARGE SCALE GENOMIC DNA]</scope>
    <source>
        <strain evidence="3">SCPEA02</strain>
    </source>
</reference>
<sequence>MYGRLPITALRAFEAVARRRSPTHAASQLGGPPPVAMNSFPRRAENTSFDAGRPRP</sequence>
<dbReference type="Proteomes" id="UP000662747">
    <property type="component" value="Chromosome"/>
</dbReference>
<organism evidence="2 3">
    <name type="scientific">Pyxidicoccus parkwayensis</name>
    <dbReference type="NCBI Taxonomy" id="2813578"/>
    <lineage>
        <taxon>Bacteria</taxon>
        <taxon>Pseudomonadati</taxon>
        <taxon>Myxococcota</taxon>
        <taxon>Myxococcia</taxon>
        <taxon>Myxococcales</taxon>
        <taxon>Cystobacterineae</taxon>
        <taxon>Myxococcaceae</taxon>
        <taxon>Pyxidicoccus</taxon>
    </lineage>
</organism>